<organism evidence="2 3">
    <name type="scientific">Flagellimonas pelagia</name>
    <dbReference type="NCBI Taxonomy" id="2306998"/>
    <lineage>
        <taxon>Bacteria</taxon>
        <taxon>Pseudomonadati</taxon>
        <taxon>Bacteroidota</taxon>
        <taxon>Flavobacteriia</taxon>
        <taxon>Flavobacteriales</taxon>
        <taxon>Flavobacteriaceae</taxon>
        <taxon>Flagellimonas</taxon>
    </lineage>
</organism>
<keyword evidence="1" id="KW-0472">Membrane</keyword>
<gene>
    <name evidence="2" type="ORF">D2V05_03340</name>
</gene>
<evidence type="ECO:0000256" key="1">
    <source>
        <dbReference type="SAM" id="Phobius"/>
    </source>
</evidence>
<proteinExistence type="predicted"/>
<dbReference type="EMBL" id="QXFI01000011">
    <property type="protein sequence ID" value="RIV46398.1"/>
    <property type="molecule type" value="Genomic_DNA"/>
</dbReference>
<evidence type="ECO:0000313" key="3">
    <source>
        <dbReference type="Proteomes" id="UP000266691"/>
    </source>
</evidence>
<protein>
    <submittedName>
        <fullName evidence="2">Uncharacterized protein</fullName>
    </submittedName>
</protein>
<accession>A0A3A1NND1</accession>
<keyword evidence="1" id="KW-1133">Transmembrane helix</keyword>
<comment type="caution">
    <text evidence="2">The sequence shown here is derived from an EMBL/GenBank/DDBJ whole genome shotgun (WGS) entry which is preliminary data.</text>
</comment>
<feature type="transmembrane region" description="Helical" evidence="1">
    <location>
        <begin position="40"/>
        <end position="58"/>
    </location>
</feature>
<name>A0A3A1NND1_9FLAO</name>
<evidence type="ECO:0000313" key="2">
    <source>
        <dbReference type="EMBL" id="RIV46398.1"/>
    </source>
</evidence>
<keyword evidence="1" id="KW-0812">Transmembrane</keyword>
<reference evidence="2 3" key="1">
    <citation type="submission" date="2018-08" db="EMBL/GenBank/DDBJ databases">
        <title>Proposal of Muricauda 72 sp.nov. and Muricauda NH166 sp.nov., isolated from seawater.</title>
        <authorList>
            <person name="Cheng H."/>
            <person name="Wu Y.-H."/>
            <person name="Guo L.-L."/>
            <person name="Xu X.-W."/>
        </authorList>
    </citation>
    <scope>NUCLEOTIDE SEQUENCE [LARGE SCALE GENOMIC DNA]</scope>
    <source>
        <strain evidence="2 3">72</strain>
    </source>
</reference>
<sequence>MGFILLIIGIALLVVGINYKPNPNGTKIKDLEPGDVIKIWLKYAMIWGGLVFTVFGTLSSCMGC</sequence>
<dbReference type="Proteomes" id="UP000266691">
    <property type="component" value="Unassembled WGS sequence"/>
</dbReference>
<dbReference type="AlphaFoldDB" id="A0A3A1NND1"/>